<dbReference type="Proteomes" id="UP000245657">
    <property type="component" value="Unassembled WGS sequence"/>
</dbReference>
<dbReference type="EMBL" id="QGMY01000016">
    <property type="protein sequence ID" value="PWR70174.1"/>
    <property type="molecule type" value="Genomic_DNA"/>
</dbReference>
<feature type="region of interest" description="Disordered" evidence="1">
    <location>
        <begin position="1"/>
        <end position="25"/>
    </location>
</feature>
<sequence length="78" mass="8860">MHRPPHGVQSDGQDSAKSNARNPATRKIITMLEKGRPKRIMDHMFTAHTTCTTKPYIHKTGSITTIIDHGIHFLIYHN</sequence>
<evidence type="ECO:0000313" key="3">
    <source>
        <dbReference type="Proteomes" id="UP000245657"/>
    </source>
</evidence>
<comment type="caution">
    <text evidence="2">The sequence shown here is derived from an EMBL/GenBank/DDBJ whole genome shotgun (WGS) entry which is preliminary data.</text>
</comment>
<keyword evidence="3" id="KW-1185">Reference proteome</keyword>
<reference evidence="2 3" key="1">
    <citation type="submission" date="2018-05" db="EMBL/GenBank/DDBJ databases">
        <title>Draft genome of Methanospirillum lacunae Ki8-1.</title>
        <authorList>
            <person name="Dueholm M.S."/>
            <person name="Nielsen P.H."/>
            <person name="Bakmann L.F."/>
            <person name="Otzen D.E."/>
        </authorList>
    </citation>
    <scope>NUCLEOTIDE SEQUENCE [LARGE SCALE GENOMIC DNA]</scope>
    <source>
        <strain evidence="2 3">Ki8-1</strain>
    </source>
</reference>
<protein>
    <submittedName>
        <fullName evidence="2">Uncharacterized protein</fullName>
    </submittedName>
</protein>
<gene>
    <name evidence="2" type="ORF">DK846_15670</name>
</gene>
<dbReference type="AlphaFoldDB" id="A0A2V2MPM9"/>
<evidence type="ECO:0000256" key="1">
    <source>
        <dbReference type="SAM" id="MobiDB-lite"/>
    </source>
</evidence>
<feature type="compositionally biased region" description="Polar residues" evidence="1">
    <location>
        <begin position="10"/>
        <end position="22"/>
    </location>
</feature>
<proteinExistence type="predicted"/>
<organism evidence="2 3">
    <name type="scientific">Methanospirillum lacunae</name>
    <dbReference type="NCBI Taxonomy" id="668570"/>
    <lineage>
        <taxon>Archaea</taxon>
        <taxon>Methanobacteriati</taxon>
        <taxon>Methanobacteriota</taxon>
        <taxon>Stenosarchaea group</taxon>
        <taxon>Methanomicrobia</taxon>
        <taxon>Methanomicrobiales</taxon>
        <taxon>Methanospirillaceae</taxon>
        <taxon>Methanospirillum</taxon>
    </lineage>
</organism>
<name>A0A2V2MPM9_9EURY</name>
<accession>A0A2V2MPM9</accession>
<evidence type="ECO:0000313" key="2">
    <source>
        <dbReference type="EMBL" id="PWR70174.1"/>
    </source>
</evidence>